<dbReference type="RefSeq" id="XP_032825625.1">
    <property type="nucleotide sequence ID" value="XM_032969734.1"/>
</dbReference>
<keyword evidence="2" id="KW-0963">Cytoplasm</keyword>
<comment type="caution">
    <text evidence="9">Lacks conserved residue(s) required for the propagation of feature annotation.</text>
</comment>
<dbReference type="PROSITE" id="PS50050">
    <property type="entry name" value="TNFR_NGFR_2"/>
    <property type="match status" value="1"/>
</dbReference>
<evidence type="ECO:0000256" key="8">
    <source>
        <dbReference type="ARBA" id="ARBA00023233"/>
    </source>
</evidence>
<dbReference type="InterPro" id="IPR003593">
    <property type="entry name" value="AAA+_ATPase"/>
</dbReference>
<keyword evidence="10" id="KW-1133">Transmembrane helix</keyword>
<dbReference type="GO" id="GO:0005524">
    <property type="term" value="F:ATP binding"/>
    <property type="evidence" value="ECO:0007669"/>
    <property type="project" value="UniProtKB-KW"/>
</dbReference>
<dbReference type="SUPFAM" id="SSF52047">
    <property type="entry name" value="RNI-like"/>
    <property type="match status" value="1"/>
</dbReference>
<dbReference type="InterPro" id="IPR041267">
    <property type="entry name" value="NLRP_HD2"/>
</dbReference>
<dbReference type="SUPFAM" id="SSF57586">
    <property type="entry name" value="TNF receptor-like"/>
    <property type="match status" value="2"/>
</dbReference>
<dbReference type="Pfam" id="PF05729">
    <property type="entry name" value="NACHT"/>
    <property type="match status" value="1"/>
</dbReference>
<dbReference type="PANTHER" id="PTHR45690:SF19">
    <property type="entry name" value="NACHT, LRR AND PYD DOMAINS-CONTAINING PROTEIN 3"/>
    <property type="match status" value="1"/>
</dbReference>
<dbReference type="PANTHER" id="PTHR45690">
    <property type="entry name" value="NACHT, LRR AND PYD DOMAINS-CONTAINING PROTEIN 12"/>
    <property type="match status" value="1"/>
</dbReference>
<dbReference type="InterPro" id="IPR050637">
    <property type="entry name" value="NLRP_innate_immun_reg"/>
</dbReference>
<evidence type="ECO:0000313" key="14">
    <source>
        <dbReference type="RefSeq" id="XP_032825625.1"/>
    </source>
</evidence>
<dbReference type="GO" id="GO:0006954">
    <property type="term" value="P:inflammatory response"/>
    <property type="evidence" value="ECO:0007669"/>
    <property type="project" value="UniProtKB-KW"/>
</dbReference>
<dbReference type="InterPro" id="IPR027417">
    <property type="entry name" value="P-loop_NTPase"/>
</dbReference>
<evidence type="ECO:0000313" key="13">
    <source>
        <dbReference type="Proteomes" id="UP001318040"/>
    </source>
</evidence>
<evidence type="ECO:0000256" key="10">
    <source>
        <dbReference type="SAM" id="Phobius"/>
    </source>
</evidence>
<dbReference type="Gene3D" id="3.40.50.300">
    <property type="entry name" value="P-loop containing nucleotide triphosphate hydrolases"/>
    <property type="match status" value="1"/>
</dbReference>
<feature type="domain" description="TNFR-Cys" evidence="11">
    <location>
        <begin position="55"/>
        <end position="94"/>
    </location>
</feature>
<keyword evidence="4" id="KW-0547">Nucleotide-binding</keyword>
<dbReference type="InterPro" id="IPR007111">
    <property type="entry name" value="NACHT_NTPase"/>
</dbReference>
<dbReference type="PRINTS" id="PR00364">
    <property type="entry name" value="DISEASERSIST"/>
</dbReference>
<keyword evidence="13" id="KW-1185">Reference proteome</keyword>
<dbReference type="InterPro" id="IPR041075">
    <property type="entry name" value="NOD1/2_WH"/>
</dbReference>
<feature type="repeat" description="TNFR-Cys" evidence="9">
    <location>
        <begin position="55"/>
        <end position="94"/>
    </location>
</feature>
<dbReference type="CDD" id="cd00185">
    <property type="entry name" value="TNFRSF"/>
    <property type="match status" value="1"/>
</dbReference>
<feature type="disulfide bond" evidence="9">
    <location>
        <begin position="56"/>
        <end position="71"/>
    </location>
</feature>
<dbReference type="GO" id="GO:0045087">
    <property type="term" value="P:innate immune response"/>
    <property type="evidence" value="ECO:0007669"/>
    <property type="project" value="UniProtKB-KW"/>
</dbReference>
<reference evidence="14" key="1">
    <citation type="submission" date="2025-08" db="UniProtKB">
        <authorList>
            <consortium name="RefSeq"/>
        </authorList>
    </citation>
    <scope>IDENTIFICATION</scope>
    <source>
        <tissue evidence="14">Sperm</tissue>
    </source>
</reference>
<dbReference type="GO" id="GO:0005829">
    <property type="term" value="C:cytosol"/>
    <property type="evidence" value="ECO:0007669"/>
    <property type="project" value="UniProtKB-SubCell"/>
</dbReference>
<dbReference type="SUPFAM" id="SSF52540">
    <property type="entry name" value="P-loop containing nucleoside triphosphate hydrolases"/>
    <property type="match status" value="1"/>
</dbReference>
<sequence>MLPLQNSMIIPSAGDAKCPPTMYEEKSHVCCLLCPPGTFKFEDCKGNGGMPVCLSCMDETFMETSGNATHCNPCSTCSEHEISQPCQAKQNTKCHCKDGFYRSDPSQPCQPENTQLKIMTSIIVGFIVLVFIVSLLLFYLRKCNPRIQEFNMERRGFLTDGTFQQYNEFLANKTQNIALYGYKLGEYVLLQNIFVQPLLKNQRCTMEVNDYEFISNAKKYSQVTNNLTETFGRNKLFQPKTENGKKPRLVVLVGVPGIGKTTLTQNIVHQLATGVNLFYFEFKIIVYITLRKLNNLTDPMSLRELLRNEYRGLECIIYSVFESQKILLILDGLDELNNPIDLEIACSDPKKKTSVENIIAGIVGGNLLPGASVLLTTRPVALNQLAALRIDNIFEIVGFSNSEQNEYFSKFYKNDELGCRVLRCLENNENIFQFCYLPVFCYIVGLAIQPRLEETLASGLVSSTLTELFSTFLLFIIKSHNAEPSMSREMITCFARMALWGMQKNIQLFGEDDLKTFEIDYGSLHTNNGIFLGEIFKSEERKGTKMYSFIHHTVQEFFASLALYLTVPELNCTSNPVDEVIESFEGRTHGRNDAFKLFCIGLASRQSWENFDSVLGFASQHSQEQITNWLRRSIEQPQSDKCKLLSFMHHLYELHEPTAICSVLGSTSTIDVSLTRLYPLDVTAIAHVLQSLTRPLDKFWLNGCEIGPEDVRKLLKVLLKCKQLRLGENKIGDEGVKILIEDVENDAGIFEDLNLWDCNLTDDSGDSLIKLINKNKTLKVIRLGCNNFSEGWKTKLESQEAQRPGLHITVW</sequence>
<dbReference type="InterPro" id="IPR001368">
    <property type="entry name" value="TNFR/NGFR_Cys_rich_reg"/>
</dbReference>
<dbReference type="SMART" id="SM00382">
    <property type="entry name" value="AAA"/>
    <property type="match status" value="1"/>
</dbReference>
<feature type="transmembrane region" description="Helical" evidence="10">
    <location>
        <begin position="118"/>
        <end position="140"/>
    </location>
</feature>
<dbReference type="PROSITE" id="PS50837">
    <property type="entry name" value="NACHT"/>
    <property type="match status" value="1"/>
</dbReference>
<dbReference type="Gene3D" id="3.80.10.10">
    <property type="entry name" value="Ribonuclease Inhibitor"/>
    <property type="match status" value="1"/>
</dbReference>
<accession>A0AAJ7TWX4</accession>
<evidence type="ECO:0000259" key="12">
    <source>
        <dbReference type="PROSITE" id="PS50837"/>
    </source>
</evidence>
<name>A0AAJ7TWX4_PETMA</name>
<feature type="domain" description="NACHT" evidence="12">
    <location>
        <begin position="248"/>
        <end position="379"/>
    </location>
</feature>
<protein>
    <submittedName>
        <fullName evidence="14">NACHT, LRR and PYD domains-containing protein 12-like</fullName>
    </submittedName>
</protein>
<evidence type="ECO:0000256" key="5">
    <source>
        <dbReference type="ARBA" id="ARBA00022840"/>
    </source>
</evidence>
<keyword evidence="5" id="KW-0067">ATP-binding</keyword>
<organism evidence="13 14">
    <name type="scientific">Petromyzon marinus</name>
    <name type="common">Sea lamprey</name>
    <dbReference type="NCBI Taxonomy" id="7757"/>
    <lineage>
        <taxon>Eukaryota</taxon>
        <taxon>Metazoa</taxon>
        <taxon>Chordata</taxon>
        <taxon>Craniata</taxon>
        <taxon>Vertebrata</taxon>
        <taxon>Cyclostomata</taxon>
        <taxon>Hyperoartia</taxon>
        <taxon>Petromyzontiformes</taxon>
        <taxon>Petromyzontidae</taxon>
        <taxon>Petromyzon</taxon>
    </lineage>
</organism>
<evidence type="ECO:0000256" key="3">
    <source>
        <dbReference type="ARBA" id="ARBA00022737"/>
    </source>
</evidence>
<evidence type="ECO:0000256" key="1">
    <source>
        <dbReference type="ARBA" id="ARBA00004110"/>
    </source>
</evidence>
<evidence type="ECO:0000256" key="4">
    <source>
        <dbReference type="ARBA" id="ARBA00022741"/>
    </source>
</evidence>
<evidence type="ECO:0000256" key="7">
    <source>
        <dbReference type="ARBA" id="ARBA00023198"/>
    </source>
</evidence>
<keyword evidence="8" id="KW-1271">Inflammasome</keyword>
<keyword evidence="3" id="KW-0677">Repeat</keyword>
<dbReference type="Gene3D" id="2.10.50.10">
    <property type="entry name" value="Tumor Necrosis Factor Receptor, subunit A, domain 2"/>
    <property type="match status" value="2"/>
</dbReference>
<keyword evidence="6" id="KW-0832">Ubl conjugation</keyword>
<evidence type="ECO:0000256" key="9">
    <source>
        <dbReference type="PROSITE-ProRule" id="PRU00206"/>
    </source>
</evidence>
<gene>
    <name evidence="14" type="primary">LOC116951239</name>
</gene>
<dbReference type="AlphaFoldDB" id="A0AAJ7TWX4"/>
<dbReference type="SMART" id="SM00208">
    <property type="entry name" value="TNFR"/>
    <property type="match status" value="2"/>
</dbReference>
<dbReference type="Pfam" id="PF17776">
    <property type="entry name" value="NLRC4_HD2"/>
    <property type="match status" value="1"/>
</dbReference>
<evidence type="ECO:0000256" key="2">
    <source>
        <dbReference type="ARBA" id="ARBA00022490"/>
    </source>
</evidence>
<keyword evidence="7" id="KW-0395">Inflammatory response</keyword>
<comment type="subcellular location">
    <subcellularLocation>
        <location evidence="1">Inflammasome</location>
    </subcellularLocation>
</comment>
<dbReference type="InterPro" id="IPR032675">
    <property type="entry name" value="LRR_dom_sf"/>
</dbReference>
<dbReference type="Pfam" id="PF17779">
    <property type="entry name" value="WHD_NOD2"/>
    <property type="match status" value="1"/>
</dbReference>
<keyword evidence="9" id="KW-1015">Disulfide bond</keyword>
<proteinExistence type="predicted"/>
<keyword evidence="10" id="KW-0812">Transmembrane</keyword>
<dbReference type="KEGG" id="pmrn:116951239"/>
<dbReference type="Proteomes" id="UP001318040">
    <property type="component" value="Chromosome 42"/>
</dbReference>
<keyword evidence="10" id="KW-0472">Membrane</keyword>
<evidence type="ECO:0000256" key="6">
    <source>
        <dbReference type="ARBA" id="ARBA00022843"/>
    </source>
</evidence>
<evidence type="ECO:0000259" key="11">
    <source>
        <dbReference type="PROSITE" id="PS50050"/>
    </source>
</evidence>